<reference evidence="2 3" key="1">
    <citation type="submission" date="2014-10" db="EMBL/GenBank/DDBJ databases">
        <title>Pan-genome analysis of Brazilian lineage A amoebal mimiviruses.</title>
        <authorList>
            <person name="Assis F.L."/>
            <person name="Abrahao J.S."/>
            <person name="Kroon E.G."/>
            <person name="Dornas F.P."/>
            <person name="Andrade K.R."/>
            <person name="Borato P.V.M."/>
            <person name="Pilotto M.R."/>
            <person name="Benamar S."/>
            <person name="LaScola B."/>
            <person name="Colson P."/>
        </authorList>
    </citation>
    <scope>NUCLEOTIDE SEQUENCE [LARGE SCALE GENOMIC DNA]</scope>
    <source>
        <strain evidence="2 3">Oyster</strain>
    </source>
</reference>
<dbReference type="Proteomes" id="UP000241474">
    <property type="component" value="Segment"/>
</dbReference>
<feature type="region of interest" description="Disordered" evidence="1">
    <location>
        <begin position="445"/>
        <end position="476"/>
    </location>
</feature>
<proteinExistence type="predicted"/>
<dbReference type="EMBL" id="KM982401">
    <property type="protein sequence ID" value="AKI79314.1"/>
    <property type="molecule type" value="Genomic_DNA"/>
</dbReference>
<sequence length="476" mass="56098">MAEDKIEAYNKSITRTKYFKMDDAINSPICSKTVFIIANERITKENRIGRYYTVFPSFKKFLKKRDSYPHCHEIIIDHINNKTNIAGRLVFDFDIKITDSSILKDTGLIDKNDNQPIMFNSKTLSITKIPLNFKQQIENTIIETIDQYFHDIDKTILEFIWSTSQNPNKFSKHLTVKNLYFDDWITMSKLFYKLFCKVWDNQYYWISSKDLVDFQIVRNKGSLRMVGSTKINGYPLVFDNKNHTLPDSLIRIYFRNHREKEQLVTRNNINKDIINQFLESNDEIEHHRSIDIIDRHFTKIRNPSYDPIIYQKAFEIYDAIHPNIFKMGKVNGKYLTLIRLKPHKCFLSNKFHEQENAYLYISMSDTTYKISFGCYRFCSKKKMEYLGSLIQGNLMKNSPYIDDIDDTDGTNSTTKKHDFNINIKFLSDSDDESINAPNNIKSLESIKSSKSKKQLKSSKSKKPIKHTKTKNIYVET</sequence>
<feature type="compositionally biased region" description="Basic residues" evidence="1">
    <location>
        <begin position="449"/>
        <end position="469"/>
    </location>
</feature>
<evidence type="ECO:0000313" key="3">
    <source>
        <dbReference type="Proteomes" id="UP000241474"/>
    </source>
</evidence>
<organismHost>
    <name type="scientific">Acanthamoeba polyphaga</name>
    <name type="common">Amoeba</name>
    <dbReference type="NCBI Taxonomy" id="5757"/>
</organismHost>
<organism evidence="2 3">
    <name type="scientific">Acanthamoeba polyphaga mimivirus</name>
    <name type="common">APMV</name>
    <dbReference type="NCBI Taxonomy" id="212035"/>
    <lineage>
        <taxon>Viruses</taxon>
        <taxon>Varidnaviria</taxon>
        <taxon>Bamfordvirae</taxon>
        <taxon>Nucleocytoviricota</taxon>
        <taxon>Megaviricetes</taxon>
        <taxon>Imitervirales</taxon>
        <taxon>Mimiviridae</taxon>
        <taxon>Megamimivirinae</taxon>
        <taxon>Mimivirus</taxon>
        <taxon>Mimivirus bradfordmassiliense</taxon>
    </lineage>
</organism>
<evidence type="ECO:0000313" key="2">
    <source>
        <dbReference type="EMBL" id="AKI79314.1"/>
    </source>
</evidence>
<accession>A0A0G2Y438</accession>
<name>A0A0G2Y438_MIMIV</name>
<protein>
    <submittedName>
        <fullName evidence="2">Uncharacterized protein</fullName>
    </submittedName>
</protein>
<evidence type="ECO:0000256" key="1">
    <source>
        <dbReference type="SAM" id="MobiDB-lite"/>
    </source>
</evidence>